<dbReference type="eggNOG" id="COG0810">
    <property type="taxonomic scope" value="Bacteria"/>
</dbReference>
<sequence>MEKNDIRSLGISLILNLFIIFLLPGIRETVVDTAKISVGFIELKDENKKVPPKKTEQESVEKTIPQVKKEIKIEKEKLDPVKKKEIKPVKIENPDFEIDSLLAVDKSLVERKIVTKKDILNNKAAPQVETSEKLEVTEGELKGQEKLQEIEQKNIKSILSDKEITGSFTSEEKGKEMEFTLISSDSDKIEGLPKGHKMGFADGDITAKWDSANREPIYPETALERGLSGVVKLKADIGIDGTINELIVEEKSGIPEIDRAIEEVGRTWKIYLTKNGLSVKGTVLLEYRFNLVRGE</sequence>
<dbReference type="HOGENOM" id="CLU_077630_0_0_0"/>
<evidence type="ECO:0000256" key="5">
    <source>
        <dbReference type="SAM" id="Phobius"/>
    </source>
</evidence>
<evidence type="ECO:0000256" key="2">
    <source>
        <dbReference type="ARBA" id="ARBA00022692"/>
    </source>
</evidence>
<dbReference type="Proteomes" id="UP000006875">
    <property type="component" value="Chromosome"/>
</dbReference>
<dbReference type="EMBL" id="CP002281">
    <property type="protein sequence ID" value="ADO83048.1"/>
    <property type="molecule type" value="Genomic_DNA"/>
</dbReference>
<dbReference type="AlphaFoldDB" id="E3H9D9"/>
<evidence type="ECO:0000313" key="7">
    <source>
        <dbReference type="EMBL" id="ADO83048.1"/>
    </source>
</evidence>
<keyword evidence="4 5" id="KW-0472">Membrane</keyword>
<evidence type="ECO:0000256" key="4">
    <source>
        <dbReference type="ARBA" id="ARBA00023136"/>
    </source>
</evidence>
<dbReference type="SUPFAM" id="SSF74653">
    <property type="entry name" value="TolA/TonB C-terminal domain"/>
    <property type="match status" value="1"/>
</dbReference>
<keyword evidence="8" id="KW-1185">Reference proteome</keyword>
<evidence type="ECO:0000259" key="6">
    <source>
        <dbReference type="PROSITE" id="PS52015"/>
    </source>
</evidence>
<evidence type="ECO:0000256" key="1">
    <source>
        <dbReference type="ARBA" id="ARBA00004167"/>
    </source>
</evidence>
<dbReference type="Pfam" id="PF03544">
    <property type="entry name" value="TonB_C"/>
    <property type="match status" value="1"/>
</dbReference>
<keyword evidence="2 5" id="KW-0812">Transmembrane</keyword>
<organism evidence="7 8">
    <name type="scientific">Ilyobacter polytropus (strain ATCC 51220 / DSM 2926 / LMG 16218 / CuHBu1)</name>
    <dbReference type="NCBI Taxonomy" id="572544"/>
    <lineage>
        <taxon>Bacteria</taxon>
        <taxon>Fusobacteriati</taxon>
        <taxon>Fusobacteriota</taxon>
        <taxon>Fusobacteriia</taxon>
        <taxon>Fusobacteriales</taxon>
        <taxon>Fusobacteriaceae</taxon>
        <taxon>Ilyobacter</taxon>
    </lineage>
</organism>
<comment type="subcellular location">
    <subcellularLocation>
        <location evidence="1">Membrane</location>
        <topology evidence="1">Single-pass membrane protein</topology>
    </subcellularLocation>
</comment>
<protein>
    <submittedName>
        <fullName evidence="7">TonB family protein</fullName>
    </submittedName>
</protein>
<dbReference type="InterPro" id="IPR006260">
    <property type="entry name" value="TonB/TolA_C"/>
</dbReference>
<dbReference type="RefSeq" id="WP_013387715.1">
    <property type="nucleotide sequence ID" value="NC_014632.1"/>
</dbReference>
<dbReference type="GO" id="GO:0016020">
    <property type="term" value="C:membrane"/>
    <property type="evidence" value="ECO:0007669"/>
    <property type="project" value="UniProtKB-SubCell"/>
</dbReference>
<proteinExistence type="predicted"/>
<dbReference type="PROSITE" id="PS52015">
    <property type="entry name" value="TONB_CTD"/>
    <property type="match status" value="1"/>
</dbReference>
<reference evidence="7 8" key="1">
    <citation type="journal article" date="2010" name="Stand. Genomic Sci.">
        <title>Complete genome sequence of Ilyobacter polytropus type strain (CuHbu1).</title>
        <authorList>
            <person name="Sikorski J."/>
            <person name="Chertkov O."/>
            <person name="Lapidus A."/>
            <person name="Nolan M."/>
            <person name="Lucas S."/>
            <person name="Del Rio T.G."/>
            <person name="Tice H."/>
            <person name="Cheng J.F."/>
            <person name="Tapia R."/>
            <person name="Han C."/>
            <person name="Goodwin L."/>
            <person name="Pitluck S."/>
            <person name="Liolios K."/>
            <person name="Ivanova N."/>
            <person name="Mavromatis K."/>
            <person name="Mikhailova N."/>
            <person name="Pati A."/>
            <person name="Chen A."/>
            <person name="Palaniappan K."/>
            <person name="Land M."/>
            <person name="Hauser L."/>
            <person name="Chang Y.J."/>
            <person name="Jeffries C.D."/>
            <person name="Brambilla E."/>
            <person name="Yasawong M."/>
            <person name="Rohde M."/>
            <person name="Pukall R."/>
            <person name="Spring S."/>
            <person name="Goker M."/>
            <person name="Woyke T."/>
            <person name="Bristow J."/>
            <person name="Eisen J.A."/>
            <person name="Markowitz V."/>
            <person name="Hugenholtz P."/>
            <person name="Kyrpides N.C."/>
            <person name="Klenk H.P."/>
        </authorList>
    </citation>
    <scope>NUCLEOTIDE SEQUENCE [LARGE SCALE GENOMIC DNA]</scope>
    <source>
        <strain evidence="8">ATCC 51220 / DSM 2926 / LMG 16218 / CuHBu1</strain>
    </source>
</reference>
<feature type="domain" description="TonB C-terminal" evidence="6">
    <location>
        <begin position="203"/>
        <end position="295"/>
    </location>
</feature>
<dbReference type="OrthoDB" id="86027at2"/>
<gene>
    <name evidence="7" type="ordered locus">Ilyop_1267</name>
</gene>
<dbReference type="GO" id="GO:0055085">
    <property type="term" value="P:transmembrane transport"/>
    <property type="evidence" value="ECO:0007669"/>
    <property type="project" value="InterPro"/>
</dbReference>
<name>E3H9D9_ILYPC</name>
<dbReference type="InterPro" id="IPR037682">
    <property type="entry name" value="TonB_C"/>
</dbReference>
<dbReference type="STRING" id="572544.Ilyop_1267"/>
<dbReference type="Gene3D" id="3.30.1150.10">
    <property type="match status" value="1"/>
</dbReference>
<dbReference type="KEGG" id="ipo:Ilyop_1267"/>
<keyword evidence="3 5" id="KW-1133">Transmembrane helix</keyword>
<feature type="transmembrane region" description="Helical" evidence="5">
    <location>
        <begin position="6"/>
        <end position="26"/>
    </location>
</feature>
<evidence type="ECO:0000256" key="3">
    <source>
        <dbReference type="ARBA" id="ARBA00022989"/>
    </source>
</evidence>
<accession>E3H9D9</accession>
<dbReference type="NCBIfam" id="TIGR01352">
    <property type="entry name" value="tonB_Cterm"/>
    <property type="match status" value="1"/>
</dbReference>
<evidence type="ECO:0000313" key="8">
    <source>
        <dbReference type="Proteomes" id="UP000006875"/>
    </source>
</evidence>